<evidence type="ECO:0000256" key="4">
    <source>
        <dbReference type="ARBA" id="ARBA00022692"/>
    </source>
</evidence>
<evidence type="ECO:0000313" key="9">
    <source>
        <dbReference type="EMBL" id="MBC8544121.1"/>
    </source>
</evidence>
<dbReference type="AlphaFoldDB" id="A0A926DU51"/>
<sequence length="301" mass="33844">MKILSARRKKRHSLFDIFNVLFMTLLSLIFLYPLLMTLGLSFSSAKELVGKSVILFPVGFSTQSYVAFLTDTAIFRYYVNTIVYAISGTFVSLLFTSLLAYPLTISEFIGKKLITILLLITMFFGGGLIPSYLNIRNLHMLNTIWAMILPGCISAWNTIMFVNFFHSIPDSLRESATIDGANHFRVLFSIILPLSKALLATIALFTIVGFWNDYFNALIYLDSTSKMPIQIFLRKILVNMEIAEGNANQGDEMMRLLDMVNANPRTVKAAATIITIIPVLCVYPFLQKYFTKGMMIGAVKA</sequence>
<protein>
    <submittedName>
        <fullName evidence="9">Carbohydrate ABC transporter permease</fullName>
    </submittedName>
</protein>
<evidence type="ECO:0000256" key="3">
    <source>
        <dbReference type="ARBA" id="ARBA00022475"/>
    </source>
</evidence>
<evidence type="ECO:0000256" key="1">
    <source>
        <dbReference type="ARBA" id="ARBA00004651"/>
    </source>
</evidence>
<feature type="transmembrane region" description="Helical" evidence="7">
    <location>
        <begin position="186"/>
        <end position="211"/>
    </location>
</feature>
<evidence type="ECO:0000256" key="7">
    <source>
        <dbReference type="RuleBase" id="RU363032"/>
    </source>
</evidence>
<dbReference type="GO" id="GO:0005886">
    <property type="term" value="C:plasma membrane"/>
    <property type="evidence" value="ECO:0007669"/>
    <property type="project" value="UniProtKB-SubCell"/>
</dbReference>
<accession>A0A926DU51</accession>
<dbReference type="SUPFAM" id="SSF161098">
    <property type="entry name" value="MetI-like"/>
    <property type="match status" value="1"/>
</dbReference>
<dbReference type="RefSeq" id="WP_177719066.1">
    <property type="nucleotide sequence ID" value="NZ_JACRSQ010000016.1"/>
</dbReference>
<organism evidence="9 10">
    <name type="scientific">Bianquea renquensis</name>
    <dbReference type="NCBI Taxonomy" id="2763661"/>
    <lineage>
        <taxon>Bacteria</taxon>
        <taxon>Bacillati</taxon>
        <taxon>Bacillota</taxon>
        <taxon>Clostridia</taxon>
        <taxon>Eubacteriales</taxon>
        <taxon>Bianqueaceae</taxon>
        <taxon>Bianquea</taxon>
    </lineage>
</organism>
<keyword evidence="5 7" id="KW-1133">Transmembrane helix</keyword>
<feature type="domain" description="ABC transmembrane type-1" evidence="8">
    <location>
        <begin position="78"/>
        <end position="286"/>
    </location>
</feature>
<dbReference type="InterPro" id="IPR035906">
    <property type="entry name" value="MetI-like_sf"/>
</dbReference>
<name>A0A926DU51_9FIRM</name>
<feature type="transmembrane region" description="Helical" evidence="7">
    <location>
        <begin position="20"/>
        <end position="42"/>
    </location>
</feature>
<feature type="transmembrane region" description="Helical" evidence="7">
    <location>
        <begin position="144"/>
        <end position="165"/>
    </location>
</feature>
<dbReference type="Pfam" id="PF00528">
    <property type="entry name" value="BPD_transp_1"/>
    <property type="match status" value="1"/>
</dbReference>
<comment type="caution">
    <text evidence="9">The sequence shown here is derived from an EMBL/GenBank/DDBJ whole genome shotgun (WGS) entry which is preliminary data.</text>
</comment>
<dbReference type="PROSITE" id="PS50928">
    <property type="entry name" value="ABC_TM1"/>
    <property type="match status" value="1"/>
</dbReference>
<feature type="transmembrane region" description="Helical" evidence="7">
    <location>
        <begin position="267"/>
        <end position="286"/>
    </location>
</feature>
<keyword evidence="6 7" id="KW-0472">Membrane</keyword>
<comment type="similarity">
    <text evidence="7">Belongs to the binding-protein-dependent transport system permease family.</text>
</comment>
<reference evidence="9" key="1">
    <citation type="submission" date="2020-08" db="EMBL/GenBank/DDBJ databases">
        <title>Genome public.</title>
        <authorList>
            <person name="Liu C."/>
            <person name="Sun Q."/>
        </authorList>
    </citation>
    <scope>NUCLEOTIDE SEQUENCE</scope>
    <source>
        <strain evidence="9">NSJ-32</strain>
    </source>
</reference>
<keyword evidence="2 7" id="KW-0813">Transport</keyword>
<dbReference type="Proteomes" id="UP000657006">
    <property type="component" value="Unassembled WGS sequence"/>
</dbReference>
<feature type="transmembrane region" description="Helical" evidence="7">
    <location>
        <begin position="113"/>
        <end position="132"/>
    </location>
</feature>
<proteinExistence type="inferred from homology"/>
<evidence type="ECO:0000256" key="2">
    <source>
        <dbReference type="ARBA" id="ARBA00022448"/>
    </source>
</evidence>
<evidence type="ECO:0000259" key="8">
    <source>
        <dbReference type="PROSITE" id="PS50928"/>
    </source>
</evidence>
<dbReference type="Gene3D" id="1.10.3720.10">
    <property type="entry name" value="MetI-like"/>
    <property type="match status" value="1"/>
</dbReference>
<dbReference type="InterPro" id="IPR000515">
    <property type="entry name" value="MetI-like"/>
</dbReference>
<dbReference type="PANTHER" id="PTHR43744">
    <property type="entry name" value="ABC TRANSPORTER PERMEASE PROTEIN MG189-RELATED-RELATED"/>
    <property type="match status" value="1"/>
</dbReference>
<feature type="transmembrane region" description="Helical" evidence="7">
    <location>
        <begin position="77"/>
        <end position="101"/>
    </location>
</feature>
<comment type="subcellular location">
    <subcellularLocation>
        <location evidence="1 7">Cell membrane</location>
        <topology evidence="1 7">Multi-pass membrane protein</topology>
    </subcellularLocation>
</comment>
<dbReference type="CDD" id="cd06261">
    <property type="entry name" value="TM_PBP2"/>
    <property type="match status" value="1"/>
</dbReference>
<evidence type="ECO:0000313" key="10">
    <source>
        <dbReference type="Proteomes" id="UP000657006"/>
    </source>
</evidence>
<evidence type="ECO:0000256" key="6">
    <source>
        <dbReference type="ARBA" id="ARBA00023136"/>
    </source>
</evidence>
<dbReference type="GO" id="GO:0055085">
    <property type="term" value="P:transmembrane transport"/>
    <property type="evidence" value="ECO:0007669"/>
    <property type="project" value="InterPro"/>
</dbReference>
<dbReference type="PANTHER" id="PTHR43744:SF9">
    <property type="entry name" value="POLYGALACTURONAN_RHAMNOGALACTURONAN TRANSPORT SYSTEM PERMEASE PROTEIN YTCP"/>
    <property type="match status" value="1"/>
</dbReference>
<gene>
    <name evidence="9" type="ORF">H8730_11240</name>
</gene>
<evidence type="ECO:0000256" key="5">
    <source>
        <dbReference type="ARBA" id="ARBA00022989"/>
    </source>
</evidence>
<dbReference type="EMBL" id="JACRSQ010000016">
    <property type="protein sequence ID" value="MBC8544121.1"/>
    <property type="molecule type" value="Genomic_DNA"/>
</dbReference>
<keyword evidence="4 7" id="KW-0812">Transmembrane</keyword>
<keyword evidence="3" id="KW-1003">Cell membrane</keyword>
<keyword evidence="10" id="KW-1185">Reference proteome</keyword>